<dbReference type="InterPro" id="IPR018303">
    <property type="entry name" value="ATPase_P-typ_P_site"/>
</dbReference>
<dbReference type="InterPro" id="IPR006068">
    <property type="entry name" value="ATPase_P-typ_cation-transptr_C"/>
</dbReference>
<dbReference type="GO" id="GO:0016887">
    <property type="term" value="F:ATP hydrolysis activity"/>
    <property type="evidence" value="ECO:0007669"/>
    <property type="project" value="InterPro"/>
</dbReference>
<feature type="transmembrane region" description="Helical" evidence="9">
    <location>
        <begin position="85"/>
        <end position="102"/>
    </location>
</feature>
<dbReference type="Gene3D" id="2.70.150.10">
    <property type="entry name" value="Calcium-transporting ATPase, cytoplasmic transduction domain A"/>
    <property type="match status" value="1"/>
</dbReference>
<comment type="subcellular location">
    <subcellularLocation>
        <location evidence="1">Membrane</location>
        <topology evidence="1">Multi-pass membrane protein</topology>
    </subcellularLocation>
</comment>
<dbReference type="PRINTS" id="PR00120">
    <property type="entry name" value="HATPASE"/>
</dbReference>
<dbReference type="GO" id="GO:0030007">
    <property type="term" value="P:intracellular potassium ion homeostasis"/>
    <property type="evidence" value="ECO:0007669"/>
    <property type="project" value="TreeGrafter"/>
</dbReference>
<evidence type="ECO:0000256" key="8">
    <source>
        <dbReference type="ARBA" id="ARBA00023136"/>
    </source>
</evidence>
<dbReference type="SUPFAM" id="SSF56784">
    <property type="entry name" value="HAD-like"/>
    <property type="match status" value="1"/>
</dbReference>
<dbReference type="PRINTS" id="PR00119">
    <property type="entry name" value="CATATPASE"/>
</dbReference>
<dbReference type="Pfam" id="PF00690">
    <property type="entry name" value="Cation_ATPase_N"/>
    <property type="match status" value="1"/>
</dbReference>
<dbReference type="PANTHER" id="PTHR43294">
    <property type="entry name" value="SODIUM/POTASSIUM-TRANSPORTING ATPASE SUBUNIT ALPHA"/>
    <property type="match status" value="1"/>
</dbReference>
<dbReference type="InterPro" id="IPR044492">
    <property type="entry name" value="P_typ_ATPase_HD_dom"/>
</dbReference>
<dbReference type="SMART" id="SM00831">
    <property type="entry name" value="Cation_ATPase_N"/>
    <property type="match status" value="1"/>
</dbReference>
<dbReference type="AlphaFoldDB" id="A0A1G2F3T7"/>
<dbReference type="NCBIfam" id="TIGR01494">
    <property type="entry name" value="ATPase_P-type"/>
    <property type="match status" value="2"/>
</dbReference>
<dbReference type="GO" id="GO:0005886">
    <property type="term" value="C:plasma membrane"/>
    <property type="evidence" value="ECO:0007669"/>
    <property type="project" value="TreeGrafter"/>
</dbReference>
<accession>A0A1G2F3T7</accession>
<feature type="transmembrane region" description="Helical" evidence="9">
    <location>
        <begin position="249"/>
        <end position="269"/>
    </location>
</feature>
<dbReference type="Pfam" id="PF13246">
    <property type="entry name" value="Cation_ATPase"/>
    <property type="match status" value="1"/>
</dbReference>
<dbReference type="InterPro" id="IPR001757">
    <property type="entry name" value="P_typ_ATPase"/>
</dbReference>
<dbReference type="GO" id="GO:1902600">
    <property type="term" value="P:proton transmembrane transport"/>
    <property type="evidence" value="ECO:0007669"/>
    <property type="project" value="TreeGrafter"/>
</dbReference>
<dbReference type="SFLD" id="SFLDS00003">
    <property type="entry name" value="Haloacid_Dehalogenase"/>
    <property type="match status" value="1"/>
</dbReference>
<comment type="similarity">
    <text evidence="2">Belongs to the cation transport ATPase (P-type) (TC 3.A.3) family. Type IIA subfamily.</text>
</comment>
<dbReference type="GO" id="GO:0005391">
    <property type="term" value="F:P-type sodium:potassium-exchanging transporter activity"/>
    <property type="evidence" value="ECO:0007669"/>
    <property type="project" value="TreeGrafter"/>
</dbReference>
<sequence>MNFDLFWHGESAEKVLSEFETNAEYGLSEKEAKTRLLKFGKNIFKHKEKFRFLKLLFRQIESPLILILIIAGLISVFLFRDYSDAAIIFAAVFLNTVIGIIQEGKAGKIFEKLKTYLSLKSNVLREGKIKKIDSSEIVPGDILVLFQGEKVGADGRLLESRNLEINESALTGEWLANTKENKILPENTPLADRVNMIYAGTTVESGFGKAIITATDERTEIGKISEILAKEKKEISPFQKGMKNLARTIAIAIVLFTFLIFGVGILRGFGFEEMFLTAIAVAVSGIPEGLPVAITVILALGMEKILYKGGLARRLSAAETLGSTDVIIVDKTGTLTQAKMTLSALITKNHKIGSYEEIKNINEQEILTGFKSAFFATSAFIENPGAPINELIIQGEPTEKAMLESAIRGGLDYEEVLKNEPRVDFLDFHPERRWSASLHKSGEKRIIYLAGAPETVLRLSDKILDGSKPADFNETDKKRFHRQFENLADKGSRVVALAYKENHYKALELFESPKIFTGFVFLGLLAFEDPIREDVFEAVKTIKEANIKIVMATGDHKGTAKAVAEKLNIAGSPKELKIMEGEELEKISEKALSFAIDKIDVFARTTPQQKLKILEAFLKRGYTAAMTGDGVNDAPSLRRANIGISLGSGTEVAKEASDLILINDGFAVLGRAIEEGRIIIDNLKKVIVYLLSTGFMETFLIGLALFGGFPLPLLPGQILWANLVGEGFMNFAFAFEKKEDGIMRNQPKDYSLKKILSSETIKMISTIGIITSFILFGLFLYLFYSGVSLEKIRTIIFAGINAASLFFAFSIKNLNKPIWKIKFFSNWYLVGAWFLSMGLLFSALFLPPLQKLLKLVPLNSYELLLVLSLGFANLFVIETVKLFNNRKSNAK</sequence>
<dbReference type="GO" id="GO:0006883">
    <property type="term" value="P:intracellular sodium ion homeostasis"/>
    <property type="evidence" value="ECO:0007669"/>
    <property type="project" value="TreeGrafter"/>
</dbReference>
<evidence type="ECO:0000256" key="6">
    <source>
        <dbReference type="ARBA" id="ARBA00022967"/>
    </source>
</evidence>
<dbReference type="InterPro" id="IPR059000">
    <property type="entry name" value="ATPase_P-type_domA"/>
</dbReference>
<dbReference type="GO" id="GO:0005524">
    <property type="term" value="F:ATP binding"/>
    <property type="evidence" value="ECO:0007669"/>
    <property type="project" value="UniProtKB-KW"/>
</dbReference>
<keyword evidence="3 9" id="KW-0812">Transmembrane</keyword>
<dbReference type="PROSITE" id="PS00154">
    <property type="entry name" value="ATPASE_E1_E2"/>
    <property type="match status" value="1"/>
</dbReference>
<dbReference type="EMBL" id="MHMS01000002">
    <property type="protein sequence ID" value="OGZ32744.1"/>
    <property type="molecule type" value="Genomic_DNA"/>
</dbReference>
<dbReference type="InterPro" id="IPR008250">
    <property type="entry name" value="ATPase_P-typ_transduc_dom_A_sf"/>
</dbReference>
<feature type="domain" description="Cation-transporting P-type ATPase N-terminal" evidence="10">
    <location>
        <begin position="6"/>
        <end position="80"/>
    </location>
</feature>
<protein>
    <recommendedName>
        <fullName evidence="10">Cation-transporting P-type ATPase N-terminal domain-containing protein</fullName>
    </recommendedName>
</protein>
<dbReference type="Proteomes" id="UP000176787">
    <property type="component" value="Unassembled WGS sequence"/>
</dbReference>
<dbReference type="SFLD" id="SFLDG00002">
    <property type="entry name" value="C1.7:_P-type_atpase_like"/>
    <property type="match status" value="1"/>
</dbReference>
<evidence type="ECO:0000259" key="10">
    <source>
        <dbReference type="SMART" id="SM00831"/>
    </source>
</evidence>
<keyword evidence="5" id="KW-0067">ATP-binding</keyword>
<dbReference type="SUPFAM" id="SSF81653">
    <property type="entry name" value="Calcium ATPase, transduction domain A"/>
    <property type="match status" value="1"/>
</dbReference>
<evidence type="ECO:0000256" key="3">
    <source>
        <dbReference type="ARBA" id="ARBA00022692"/>
    </source>
</evidence>
<dbReference type="SUPFAM" id="SSF81665">
    <property type="entry name" value="Calcium ATPase, transmembrane domain M"/>
    <property type="match status" value="1"/>
</dbReference>
<evidence type="ECO:0000256" key="7">
    <source>
        <dbReference type="ARBA" id="ARBA00022989"/>
    </source>
</evidence>
<feature type="transmembrane region" description="Helical" evidence="9">
    <location>
        <begin position="826"/>
        <end position="846"/>
    </location>
</feature>
<feature type="transmembrane region" description="Helical" evidence="9">
    <location>
        <begin position="718"/>
        <end position="735"/>
    </location>
</feature>
<name>A0A1G2F3T7_9BACT</name>
<evidence type="ECO:0000256" key="4">
    <source>
        <dbReference type="ARBA" id="ARBA00022741"/>
    </source>
</evidence>
<feature type="transmembrane region" description="Helical" evidence="9">
    <location>
        <begin position="858"/>
        <end position="877"/>
    </location>
</feature>
<dbReference type="InterPro" id="IPR023298">
    <property type="entry name" value="ATPase_P-typ_TM_dom_sf"/>
</dbReference>
<dbReference type="Pfam" id="PF00122">
    <property type="entry name" value="E1-E2_ATPase"/>
    <property type="match status" value="1"/>
</dbReference>
<dbReference type="PANTHER" id="PTHR43294:SF20">
    <property type="entry name" value="P-TYPE ATPASE"/>
    <property type="match status" value="1"/>
</dbReference>
<evidence type="ECO:0000256" key="5">
    <source>
        <dbReference type="ARBA" id="ARBA00022840"/>
    </source>
</evidence>
<evidence type="ECO:0000256" key="9">
    <source>
        <dbReference type="SAM" id="Phobius"/>
    </source>
</evidence>
<dbReference type="SUPFAM" id="SSF81660">
    <property type="entry name" value="Metal cation-transporting ATPase, ATP-binding domain N"/>
    <property type="match status" value="1"/>
</dbReference>
<dbReference type="STRING" id="1801726.A3H02_02065"/>
<gene>
    <name evidence="11" type="ORF">A3H02_02065</name>
</gene>
<proteinExistence type="inferred from homology"/>
<keyword evidence="4" id="KW-0547">Nucleotide-binding</keyword>
<dbReference type="InterPro" id="IPR004014">
    <property type="entry name" value="ATPase_P-typ_cation-transptr_N"/>
</dbReference>
<feature type="transmembrane region" description="Helical" evidence="9">
    <location>
        <begin position="795"/>
        <end position="814"/>
    </location>
</feature>
<dbReference type="Gene3D" id="3.40.50.1000">
    <property type="entry name" value="HAD superfamily/HAD-like"/>
    <property type="match status" value="1"/>
</dbReference>
<keyword evidence="7 9" id="KW-1133">Transmembrane helix</keyword>
<dbReference type="InterPro" id="IPR023299">
    <property type="entry name" value="ATPase_P-typ_cyto_dom_N"/>
</dbReference>
<feature type="transmembrane region" description="Helical" evidence="9">
    <location>
        <begin position="55"/>
        <end position="79"/>
    </location>
</feature>
<dbReference type="GO" id="GO:0036376">
    <property type="term" value="P:sodium ion export across plasma membrane"/>
    <property type="evidence" value="ECO:0007669"/>
    <property type="project" value="TreeGrafter"/>
</dbReference>
<dbReference type="Gene3D" id="3.40.1110.10">
    <property type="entry name" value="Calcium-transporting ATPase, cytoplasmic domain N"/>
    <property type="match status" value="1"/>
</dbReference>
<dbReference type="SFLD" id="SFLDF00027">
    <property type="entry name" value="p-type_atpase"/>
    <property type="match status" value="1"/>
</dbReference>
<feature type="transmembrane region" description="Helical" evidence="9">
    <location>
        <begin position="763"/>
        <end position="783"/>
    </location>
</feature>
<dbReference type="Pfam" id="PF00689">
    <property type="entry name" value="Cation_ATPase_C"/>
    <property type="match status" value="1"/>
</dbReference>
<feature type="transmembrane region" description="Helical" evidence="9">
    <location>
        <begin position="275"/>
        <end position="300"/>
    </location>
</feature>
<feature type="transmembrane region" description="Helical" evidence="9">
    <location>
        <begin position="686"/>
        <end position="706"/>
    </location>
</feature>
<organism evidence="11 12">
    <name type="scientific">Candidatus Niyogibacteria bacterium RIFCSPLOWO2_12_FULL_41_13</name>
    <dbReference type="NCBI Taxonomy" id="1801726"/>
    <lineage>
        <taxon>Bacteria</taxon>
        <taxon>Candidatus Niyogiibacteriota</taxon>
    </lineage>
</organism>
<evidence type="ECO:0000313" key="11">
    <source>
        <dbReference type="EMBL" id="OGZ32744.1"/>
    </source>
</evidence>
<dbReference type="InterPro" id="IPR050510">
    <property type="entry name" value="Cation_transp_ATPase_P-type"/>
</dbReference>
<keyword evidence="6" id="KW-1278">Translocase</keyword>
<reference evidence="11 12" key="1">
    <citation type="journal article" date="2016" name="Nat. Commun.">
        <title>Thousands of microbial genomes shed light on interconnected biogeochemical processes in an aquifer system.</title>
        <authorList>
            <person name="Anantharaman K."/>
            <person name="Brown C.T."/>
            <person name="Hug L.A."/>
            <person name="Sharon I."/>
            <person name="Castelle C.J."/>
            <person name="Probst A.J."/>
            <person name="Thomas B.C."/>
            <person name="Singh A."/>
            <person name="Wilkins M.J."/>
            <person name="Karaoz U."/>
            <person name="Brodie E.L."/>
            <person name="Williams K.H."/>
            <person name="Hubbard S.S."/>
            <person name="Banfield J.F."/>
        </authorList>
    </citation>
    <scope>NUCLEOTIDE SEQUENCE [LARGE SCALE GENOMIC DNA]</scope>
</reference>
<dbReference type="GO" id="GO:1990573">
    <property type="term" value="P:potassium ion import across plasma membrane"/>
    <property type="evidence" value="ECO:0007669"/>
    <property type="project" value="TreeGrafter"/>
</dbReference>
<keyword evidence="8 9" id="KW-0472">Membrane</keyword>
<evidence type="ECO:0000256" key="2">
    <source>
        <dbReference type="ARBA" id="ARBA00005675"/>
    </source>
</evidence>
<dbReference type="InterPro" id="IPR036412">
    <property type="entry name" value="HAD-like_sf"/>
</dbReference>
<comment type="caution">
    <text evidence="11">The sequence shown here is derived from an EMBL/GenBank/DDBJ whole genome shotgun (WGS) entry which is preliminary data.</text>
</comment>
<evidence type="ECO:0000313" key="12">
    <source>
        <dbReference type="Proteomes" id="UP000176787"/>
    </source>
</evidence>
<dbReference type="Gene3D" id="1.20.1110.10">
    <property type="entry name" value="Calcium-transporting ATPase, transmembrane domain"/>
    <property type="match status" value="1"/>
</dbReference>
<evidence type="ECO:0000256" key="1">
    <source>
        <dbReference type="ARBA" id="ARBA00004141"/>
    </source>
</evidence>
<dbReference type="InterPro" id="IPR023214">
    <property type="entry name" value="HAD_sf"/>
</dbReference>